<evidence type="ECO:0000256" key="5">
    <source>
        <dbReference type="ARBA" id="ARBA00022801"/>
    </source>
</evidence>
<sequence length="250" mass="28280">MRVEGERRYALLLAAKDSDYVRKAYGGYFNVFVEAFGEEGDRWDLFRVVDGEFPDASELRKYHGFVVSGSPHDAYGDDLWILRLCFLLQTLHAMRKRVLGICFGHQVLCRALGGRVGKANRGWNIGIRKVNMVEERNLARFFGGGLRETPTSPSIIKIHRDEVWEIPSDAEVIASSDQTTVEAFCVGDHLLGIQGHPEYTKDILCSLVDRLASQNFIESEFAEGVKASIEATEPDRRFWQSACRSFLKGR</sequence>
<comment type="subcellular location">
    <subcellularLocation>
        <location evidence="1">Cytoplasm</location>
        <location evidence="1">Cytosol</location>
    </subcellularLocation>
</comment>
<dbReference type="GO" id="GO:0008233">
    <property type="term" value="F:peptidase activity"/>
    <property type="evidence" value="ECO:0007669"/>
    <property type="project" value="UniProtKB-ARBA"/>
</dbReference>
<evidence type="ECO:0000256" key="3">
    <source>
        <dbReference type="ARBA" id="ARBA00011083"/>
    </source>
</evidence>
<dbReference type="InterPro" id="IPR044992">
    <property type="entry name" value="ChyE-like"/>
</dbReference>
<dbReference type="GO" id="GO:0005829">
    <property type="term" value="C:cytosol"/>
    <property type="evidence" value="ECO:0007669"/>
    <property type="project" value="UniProtKB-SubCell"/>
</dbReference>
<dbReference type="Pfam" id="PF00117">
    <property type="entry name" value="GATase"/>
    <property type="match status" value="1"/>
</dbReference>
<gene>
    <name evidence="7" type="ORF">SI8410_14018811</name>
</gene>
<name>A0A7I8LDP2_SPIIN</name>
<keyword evidence="8" id="KW-1185">Reference proteome</keyword>
<dbReference type="EMBL" id="LR746277">
    <property type="protein sequence ID" value="CAA7408133.1"/>
    <property type="molecule type" value="Genomic_DNA"/>
</dbReference>
<evidence type="ECO:0000256" key="4">
    <source>
        <dbReference type="ARBA" id="ARBA00022490"/>
    </source>
</evidence>
<dbReference type="InterPro" id="IPR029062">
    <property type="entry name" value="Class_I_gatase-like"/>
</dbReference>
<dbReference type="FunFam" id="3.40.50.880:FF:000040">
    <property type="entry name" value="Gamma-glutamyl peptidase 5"/>
    <property type="match status" value="1"/>
</dbReference>
<keyword evidence="5" id="KW-0378">Hydrolase</keyword>
<dbReference type="PANTHER" id="PTHR42695">
    <property type="entry name" value="GLUTAMINE AMIDOTRANSFERASE YLR126C-RELATED"/>
    <property type="match status" value="1"/>
</dbReference>
<dbReference type="InterPro" id="IPR017926">
    <property type="entry name" value="GATASE"/>
</dbReference>
<feature type="domain" description="Glutamine amidotransferase" evidence="6">
    <location>
        <begin position="57"/>
        <end position="200"/>
    </location>
</feature>
<protein>
    <recommendedName>
        <fullName evidence="6">Glutamine amidotransferase domain-containing protein</fullName>
    </recommendedName>
</protein>
<keyword evidence="4" id="KW-0963">Cytoplasm</keyword>
<evidence type="ECO:0000259" key="6">
    <source>
        <dbReference type="Pfam" id="PF00117"/>
    </source>
</evidence>
<evidence type="ECO:0000313" key="7">
    <source>
        <dbReference type="EMBL" id="CAA7408133.1"/>
    </source>
</evidence>
<evidence type="ECO:0000256" key="2">
    <source>
        <dbReference type="ARBA" id="ARBA00005179"/>
    </source>
</evidence>
<dbReference type="PANTHER" id="PTHR42695:SF9">
    <property type="entry name" value="GAMMA-GLUTAMYL PEPTIDASE 2-RELATED"/>
    <property type="match status" value="1"/>
</dbReference>
<evidence type="ECO:0000256" key="1">
    <source>
        <dbReference type="ARBA" id="ARBA00004514"/>
    </source>
</evidence>
<dbReference type="Gene3D" id="3.40.50.880">
    <property type="match status" value="1"/>
</dbReference>
<proteinExistence type="inferred from homology"/>
<comment type="pathway">
    <text evidence="2">Secondary metabolite biosynthesis.</text>
</comment>
<dbReference type="Proteomes" id="UP000663760">
    <property type="component" value="Chromosome 14"/>
</dbReference>
<accession>A0A7I8LDP2</accession>
<dbReference type="AlphaFoldDB" id="A0A7I8LDP2"/>
<organism evidence="7 8">
    <name type="scientific">Spirodela intermedia</name>
    <name type="common">Intermediate duckweed</name>
    <dbReference type="NCBI Taxonomy" id="51605"/>
    <lineage>
        <taxon>Eukaryota</taxon>
        <taxon>Viridiplantae</taxon>
        <taxon>Streptophyta</taxon>
        <taxon>Embryophyta</taxon>
        <taxon>Tracheophyta</taxon>
        <taxon>Spermatophyta</taxon>
        <taxon>Magnoliopsida</taxon>
        <taxon>Liliopsida</taxon>
        <taxon>Araceae</taxon>
        <taxon>Lemnoideae</taxon>
        <taxon>Spirodela</taxon>
    </lineage>
</organism>
<dbReference type="OrthoDB" id="92161at2759"/>
<reference evidence="7" key="1">
    <citation type="submission" date="2020-02" db="EMBL/GenBank/DDBJ databases">
        <authorList>
            <person name="Scholz U."/>
            <person name="Mascher M."/>
            <person name="Fiebig A."/>
        </authorList>
    </citation>
    <scope>NUCLEOTIDE SEQUENCE</scope>
</reference>
<dbReference type="SUPFAM" id="SSF52317">
    <property type="entry name" value="Class I glutamine amidotransferase-like"/>
    <property type="match status" value="1"/>
</dbReference>
<dbReference type="CDD" id="cd01741">
    <property type="entry name" value="GATase1_1"/>
    <property type="match status" value="1"/>
</dbReference>
<dbReference type="PROSITE" id="PS51273">
    <property type="entry name" value="GATASE_TYPE_1"/>
    <property type="match status" value="1"/>
</dbReference>
<comment type="similarity">
    <text evidence="3">Belongs to the peptidase C26 family.</text>
</comment>
<dbReference type="GO" id="GO:0019760">
    <property type="term" value="P:glucosinolate metabolic process"/>
    <property type="evidence" value="ECO:0007669"/>
    <property type="project" value="UniProtKB-ARBA"/>
</dbReference>
<evidence type="ECO:0000313" key="8">
    <source>
        <dbReference type="Proteomes" id="UP000663760"/>
    </source>
</evidence>